<evidence type="ECO:0000256" key="1">
    <source>
        <dbReference type="SAM" id="Phobius"/>
    </source>
</evidence>
<keyword evidence="1" id="KW-0812">Transmembrane</keyword>
<reference evidence="2" key="1">
    <citation type="journal article" date="2015" name="Nature">
        <title>Complex archaea that bridge the gap between prokaryotes and eukaryotes.</title>
        <authorList>
            <person name="Spang A."/>
            <person name="Saw J.H."/>
            <person name="Jorgensen S.L."/>
            <person name="Zaremba-Niedzwiedzka K."/>
            <person name="Martijn J."/>
            <person name="Lind A.E."/>
            <person name="van Eijk R."/>
            <person name="Schleper C."/>
            <person name="Guy L."/>
            <person name="Ettema T.J."/>
        </authorList>
    </citation>
    <scope>NUCLEOTIDE SEQUENCE</scope>
</reference>
<evidence type="ECO:0000313" key="2">
    <source>
        <dbReference type="EMBL" id="KKN76048.1"/>
    </source>
</evidence>
<protein>
    <submittedName>
        <fullName evidence="2">Uncharacterized protein</fullName>
    </submittedName>
</protein>
<dbReference type="AlphaFoldDB" id="A0A0F9WCW7"/>
<keyword evidence="1" id="KW-1133">Transmembrane helix</keyword>
<proteinExistence type="predicted"/>
<dbReference type="EMBL" id="LAZR01000300">
    <property type="protein sequence ID" value="KKN76048.1"/>
    <property type="molecule type" value="Genomic_DNA"/>
</dbReference>
<keyword evidence="1" id="KW-0472">Membrane</keyword>
<name>A0A0F9WCW7_9ZZZZ</name>
<comment type="caution">
    <text evidence="2">The sequence shown here is derived from an EMBL/GenBank/DDBJ whole genome shotgun (WGS) entry which is preliminary data.</text>
</comment>
<accession>A0A0F9WCW7</accession>
<organism evidence="2">
    <name type="scientific">marine sediment metagenome</name>
    <dbReference type="NCBI Taxonomy" id="412755"/>
    <lineage>
        <taxon>unclassified sequences</taxon>
        <taxon>metagenomes</taxon>
        <taxon>ecological metagenomes</taxon>
    </lineage>
</organism>
<sequence length="56" mass="6516">MIFMVIMVVTVLFVIEENGKLGDIAVYFTQTMGILFLIYNVIYSNHLKKVLDKFEI</sequence>
<feature type="transmembrane region" description="Helical" evidence="1">
    <location>
        <begin position="24"/>
        <end position="43"/>
    </location>
</feature>
<gene>
    <name evidence="2" type="ORF">LCGC14_0374380</name>
</gene>